<feature type="region of interest" description="Disordered" evidence="3">
    <location>
        <begin position="771"/>
        <end position="802"/>
    </location>
</feature>
<evidence type="ECO:0000256" key="2">
    <source>
        <dbReference type="ARBA" id="ARBA00023002"/>
    </source>
</evidence>
<evidence type="ECO:0000259" key="5">
    <source>
        <dbReference type="SMART" id="SM01008"/>
    </source>
</evidence>
<keyword evidence="2" id="KW-0560">Oxidoreductase</keyword>
<evidence type="ECO:0000313" key="7">
    <source>
        <dbReference type="Proteomes" id="UP000282515"/>
    </source>
</evidence>
<reference evidence="6 7" key="1">
    <citation type="submission" date="2018-10" db="EMBL/GenBank/DDBJ databases">
        <title>Aeromicrobium sp. 9W16Y-2 whole genome shotgun sequence.</title>
        <authorList>
            <person name="Li F."/>
        </authorList>
    </citation>
    <scope>NUCLEOTIDE SEQUENCE [LARGE SCALE GENOMIC DNA]</scope>
    <source>
        <strain evidence="6 7">9W16Y-2</strain>
    </source>
</reference>
<dbReference type="SUPFAM" id="SSF56003">
    <property type="entry name" value="Molybdenum cofactor-binding domain"/>
    <property type="match status" value="1"/>
</dbReference>
<dbReference type="Pfam" id="PF01315">
    <property type="entry name" value="Ald_Xan_dh_C"/>
    <property type="match status" value="1"/>
</dbReference>
<dbReference type="InterPro" id="IPR008274">
    <property type="entry name" value="AldOxase/xan_DH_MoCoBD1"/>
</dbReference>
<sequence>MFLKVSETLYPGSRTARRPEGVITVSSPPATRQRRRRSQPSQASPADQTQTWARREDIRLTTGTGTFVGDVDLDGQLWARVVRSAVAHGVLVDIDVTSAAEMPGVVRVLTAKDLADVPQIPLRILSRPELNEFLQPVLASERVRYVGEPVAIVVAESARAAEDAAERVVVQVDELVPAMAVDEDHVDAVWPDATRDAMCVFTGRDGEPDAVFESADVVVAASFTTGRDTGLPLETRGLVAQWLGDELHLWGPTKFICFTRATVARWFDLPEDQVICHHVDVGGMFGSRGEVYPEDYLVPWASAVTGRPVKWIEDRNEHLVSINHSRGQTHRISIAARADGTLLGLRDEALVDMGAYARPIGGRVAELTVESLPGPYRWPALDVICTAVATNRTPVGTMRGPATFDTTFARERLLDILADELEMDPVELRRRNLIGADEIPYVQDFGAGTHPSVYDSGDYHLVLDRFLADLDYEALLEEVGQRRAEGESVGVGFAFFLDHSGLGREETVQLRLTADGRFVFYTTSSEIGQGLASMIITVAAEALGVSPDLIDVVANQSGEFDGGNGSFSSRGTIFVGSATQDAAFQLRSMLAKEGPQANPADADAWRALGPRTVIGRHTNDGPTYGFGAAAAVVSVEPETLDIVVERLGVAYDCGRVIDRPSAMGQLVGAAVQGLGGTLLQELTFDPDGQPQSTTFMDFQPPTVTEVPRVEATLLELGGTTSNPLGVKGIGEAGIMGVGGSISNALSAALSTTRAITRLPIRPDDVVPFAPPLPAAGNQLRSSFERRRPSEPASRDVTGAPGPSSRSWLVILAAGALGVALAARALRRKLAAKGHHG</sequence>
<dbReference type="GO" id="GO:0016491">
    <property type="term" value="F:oxidoreductase activity"/>
    <property type="evidence" value="ECO:0007669"/>
    <property type="project" value="UniProtKB-KW"/>
</dbReference>
<dbReference type="Pfam" id="PF20256">
    <property type="entry name" value="MoCoBD_2"/>
    <property type="match status" value="1"/>
</dbReference>
<dbReference type="SUPFAM" id="SSF54665">
    <property type="entry name" value="CO dehydrogenase molybdoprotein N-domain-like"/>
    <property type="match status" value="1"/>
</dbReference>
<keyword evidence="4" id="KW-0472">Membrane</keyword>
<feature type="region of interest" description="Disordered" evidence="3">
    <location>
        <begin position="14"/>
        <end position="51"/>
    </location>
</feature>
<feature type="transmembrane region" description="Helical" evidence="4">
    <location>
        <begin position="807"/>
        <end position="825"/>
    </location>
</feature>
<keyword evidence="1" id="KW-0500">Molybdenum</keyword>
<keyword evidence="4" id="KW-1133">Transmembrane helix</keyword>
<gene>
    <name evidence="6" type="ORF">D9V41_01625</name>
</gene>
<keyword evidence="7" id="KW-1185">Reference proteome</keyword>
<feature type="domain" description="Aldehyde oxidase/xanthine dehydrogenase a/b hammerhead" evidence="5">
    <location>
        <begin position="62"/>
        <end position="176"/>
    </location>
</feature>
<dbReference type="PANTHER" id="PTHR11908">
    <property type="entry name" value="XANTHINE DEHYDROGENASE"/>
    <property type="match status" value="1"/>
</dbReference>
<accession>A0A3L8PTL3</accession>
<dbReference type="InterPro" id="IPR000674">
    <property type="entry name" value="Ald_Oxase/Xan_DH_a/b"/>
</dbReference>
<organism evidence="6 7">
    <name type="scientific">Aeromicrobium phragmitis</name>
    <dbReference type="NCBI Taxonomy" id="2478914"/>
    <lineage>
        <taxon>Bacteria</taxon>
        <taxon>Bacillati</taxon>
        <taxon>Actinomycetota</taxon>
        <taxon>Actinomycetes</taxon>
        <taxon>Propionibacteriales</taxon>
        <taxon>Nocardioidaceae</taxon>
        <taxon>Aeromicrobium</taxon>
    </lineage>
</organism>
<dbReference type="SMART" id="SM01008">
    <property type="entry name" value="Ald_Xan_dh_C"/>
    <property type="match status" value="1"/>
</dbReference>
<dbReference type="PANTHER" id="PTHR11908:SF132">
    <property type="entry name" value="ALDEHYDE OXIDASE 1-RELATED"/>
    <property type="match status" value="1"/>
</dbReference>
<protein>
    <submittedName>
        <fullName evidence="6">Xanthine dehydrogenase family protein molybdopterin-binding subunit</fullName>
    </submittedName>
</protein>
<dbReference type="AlphaFoldDB" id="A0A3L8PTL3"/>
<feature type="compositionally biased region" description="Basic and acidic residues" evidence="3">
    <location>
        <begin position="782"/>
        <end position="793"/>
    </location>
</feature>
<dbReference type="InterPro" id="IPR016208">
    <property type="entry name" value="Ald_Oxase/xanthine_DH-like"/>
</dbReference>
<dbReference type="Pfam" id="PF02738">
    <property type="entry name" value="MoCoBD_1"/>
    <property type="match status" value="1"/>
</dbReference>
<evidence type="ECO:0000256" key="3">
    <source>
        <dbReference type="SAM" id="MobiDB-lite"/>
    </source>
</evidence>
<evidence type="ECO:0000256" key="1">
    <source>
        <dbReference type="ARBA" id="ARBA00022505"/>
    </source>
</evidence>
<dbReference type="InterPro" id="IPR037165">
    <property type="entry name" value="AldOxase/xan_DH_Mopterin-bd_sf"/>
</dbReference>
<dbReference type="InterPro" id="IPR036856">
    <property type="entry name" value="Ald_Oxase/Xan_DH_a/b_sf"/>
</dbReference>
<proteinExistence type="predicted"/>
<comment type="caution">
    <text evidence="6">The sequence shown here is derived from an EMBL/GenBank/DDBJ whole genome shotgun (WGS) entry which is preliminary data.</text>
</comment>
<keyword evidence="4" id="KW-0812">Transmembrane</keyword>
<name>A0A3L8PTL3_9ACTN</name>
<dbReference type="Gene3D" id="3.30.365.10">
    <property type="entry name" value="Aldehyde oxidase/xanthine dehydrogenase, molybdopterin binding domain"/>
    <property type="match status" value="5"/>
</dbReference>
<evidence type="ECO:0000313" key="6">
    <source>
        <dbReference type="EMBL" id="RLV57362.1"/>
    </source>
</evidence>
<dbReference type="GO" id="GO:0005506">
    <property type="term" value="F:iron ion binding"/>
    <property type="evidence" value="ECO:0007669"/>
    <property type="project" value="InterPro"/>
</dbReference>
<dbReference type="Gene3D" id="3.90.1170.50">
    <property type="entry name" value="Aldehyde oxidase/xanthine dehydrogenase, a/b hammerhead"/>
    <property type="match status" value="1"/>
</dbReference>
<dbReference type="InterPro" id="IPR046867">
    <property type="entry name" value="AldOxase/xan_DH_MoCoBD2"/>
</dbReference>
<evidence type="ECO:0000256" key="4">
    <source>
        <dbReference type="SAM" id="Phobius"/>
    </source>
</evidence>
<dbReference type="Proteomes" id="UP000282515">
    <property type="component" value="Unassembled WGS sequence"/>
</dbReference>
<dbReference type="EMBL" id="RDBF01000001">
    <property type="protein sequence ID" value="RLV57362.1"/>
    <property type="molecule type" value="Genomic_DNA"/>
</dbReference>